<evidence type="ECO:0000313" key="10">
    <source>
        <dbReference type="Proteomes" id="UP000440004"/>
    </source>
</evidence>
<evidence type="ECO:0000256" key="1">
    <source>
        <dbReference type="ARBA" id="ARBA00004141"/>
    </source>
</evidence>
<dbReference type="EMBL" id="WHNX01000042">
    <property type="protein sequence ID" value="MPW27133.1"/>
    <property type="molecule type" value="Genomic_DNA"/>
</dbReference>
<accession>A0A6A7KDN3</accession>
<feature type="transmembrane region" description="Helical" evidence="8">
    <location>
        <begin position="89"/>
        <end position="108"/>
    </location>
</feature>
<dbReference type="GO" id="GO:0016020">
    <property type="term" value="C:membrane"/>
    <property type="evidence" value="ECO:0007669"/>
    <property type="project" value="UniProtKB-SubCell"/>
</dbReference>
<sequence length="379" mass="43025">MMKGNIYMEKRKGKIGINTAFIMFLIIVFSPSARIFGTYTALKADQAGWLSPIVAFLVMAYLVIELNNLFVKFPSLSLMEIYEKVTGKILAKVIALVYLIWIIILTGLNLKSYTMRLSTAVYPNIQENIFLIITLVIIGGLIVKAGFVVASRMFKIFFWITALGFFVLCGVLFPNISINKLTPISYLDIIPIFEGSIAIIAIWSYITLLFIMSENIIGMKYFKKRGLQIVGYLYLAVTLLLVCLIGNSGSYVLSRSTFPYLLTVEQMILLETITGLEAILVVLWILSDFALVTVLILTSLKLVKYIFNLEDTTMFTNLVTIIAFYTTNLIANNYYTMRDFSYNYVYMINIIIFIIIPVLMSWFNKLRTKAQKALAKNSN</sequence>
<organism evidence="9 10">
    <name type="scientific">Alkalibaculum sporogenes</name>
    <dbReference type="NCBI Taxonomy" id="2655001"/>
    <lineage>
        <taxon>Bacteria</taxon>
        <taxon>Bacillati</taxon>
        <taxon>Bacillota</taxon>
        <taxon>Clostridia</taxon>
        <taxon>Eubacteriales</taxon>
        <taxon>Eubacteriaceae</taxon>
        <taxon>Alkalibaculum</taxon>
    </lineage>
</organism>
<evidence type="ECO:0000256" key="4">
    <source>
        <dbReference type="ARBA" id="ARBA00022544"/>
    </source>
</evidence>
<feature type="transmembrane region" description="Helical" evidence="8">
    <location>
        <begin position="232"/>
        <end position="253"/>
    </location>
</feature>
<protein>
    <submittedName>
        <fullName evidence="9">GerAB/ArcD/ProY family transporter</fullName>
    </submittedName>
</protein>
<dbReference type="GO" id="GO:0009847">
    <property type="term" value="P:spore germination"/>
    <property type="evidence" value="ECO:0007669"/>
    <property type="project" value="InterPro"/>
</dbReference>
<comment type="caution">
    <text evidence="9">The sequence shown here is derived from an EMBL/GenBank/DDBJ whole genome shotgun (WGS) entry which is preliminary data.</text>
</comment>
<feature type="transmembrane region" description="Helical" evidence="8">
    <location>
        <begin position="156"/>
        <end position="177"/>
    </location>
</feature>
<name>A0A6A7KDN3_9FIRM</name>
<keyword evidence="5 8" id="KW-0812">Transmembrane</keyword>
<dbReference type="InterPro" id="IPR004761">
    <property type="entry name" value="Spore_GerAB"/>
</dbReference>
<feature type="transmembrane region" description="Helical" evidence="8">
    <location>
        <begin position="189"/>
        <end position="211"/>
    </location>
</feature>
<evidence type="ECO:0000256" key="2">
    <source>
        <dbReference type="ARBA" id="ARBA00007998"/>
    </source>
</evidence>
<feature type="transmembrane region" description="Helical" evidence="8">
    <location>
        <begin position="273"/>
        <end position="300"/>
    </location>
</feature>
<evidence type="ECO:0000313" key="9">
    <source>
        <dbReference type="EMBL" id="MPW27133.1"/>
    </source>
</evidence>
<evidence type="ECO:0000256" key="8">
    <source>
        <dbReference type="SAM" id="Phobius"/>
    </source>
</evidence>
<evidence type="ECO:0000256" key="7">
    <source>
        <dbReference type="ARBA" id="ARBA00023136"/>
    </source>
</evidence>
<feature type="transmembrane region" description="Helical" evidence="8">
    <location>
        <begin position="312"/>
        <end position="331"/>
    </location>
</feature>
<dbReference type="PANTHER" id="PTHR34975">
    <property type="entry name" value="SPORE GERMINATION PROTEIN A2"/>
    <property type="match status" value="1"/>
</dbReference>
<keyword evidence="7 8" id="KW-0472">Membrane</keyword>
<dbReference type="Pfam" id="PF03845">
    <property type="entry name" value="Spore_permease"/>
    <property type="match status" value="1"/>
</dbReference>
<proteinExistence type="inferred from homology"/>
<keyword evidence="6 8" id="KW-1133">Transmembrane helix</keyword>
<reference evidence="9 10" key="1">
    <citation type="submission" date="2019-10" db="EMBL/GenBank/DDBJ databases">
        <title>Alkalibaculum tamaniensis sp.nov., a new alkaliphilic acetogen, isolated on methoxylated aromatics from a mud volcano.</title>
        <authorList>
            <person name="Khomyakova M.A."/>
            <person name="Merkel A.Y."/>
            <person name="Bonch-Osmolovskaya E.A."/>
            <person name="Slobodkin A.I."/>
        </authorList>
    </citation>
    <scope>NUCLEOTIDE SEQUENCE [LARGE SCALE GENOMIC DNA]</scope>
    <source>
        <strain evidence="9 10">M08DMB</strain>
    </source>
</reference>
<comment type="similarity">
    <text evidence="2">Belongs to the amino acid-polyamine-organocation (APC) superfamily. Spore germination protein (SGP) (TC 2.A.3.9) family.</text>
</comment>
<keyword evidence="10" id="KW-1185">Reference proteome</keyword>
<feature type="transmembrane region" description="Helical" evidence="8">
    <location>
        <begin position="21"/>
        <end position="42"/>
    </location>
</feature>
<comment type="subcellular location">
    <subcellularLocation>
        <location evidence="1">Membrane</location>
        <topology evidence="1">Multi-pass membrane protein</topology>
    </subcellularLocation>
</comment>
<evidence type="ECO:0000256" key="6">
    <source>
        <dbReference type="ARBA" id="ARBA00022989"/>
    </source>
</evidence>
<dbReference type="Proteomes" id="UP000440004">
    <property type="component" value="Unassembled WGS sequence"/>
</dbReference>
<dbReference type="AlphaFoldDB" id="A0A6A7KDN3"/>
<keyword evidence="4" id="KW-0309">Germination</keyword>
<feature type="transmembrane region" description="Helical" evidence="8">
    <location>
        <begin position="128"/>
        <end position="149"/>
    </location>
</feature>
<dbReference type="PANTHER" id="PTHR34975:SF2">
    <property type="entry name" value="SPORE GERMINATION PROTEIN A2"/>
    <property type="match status" value="1"/>
</dbReference>
<gene>
    <name evidence="9" type="ORF">GC105_15240</name>
</gene>
<keyword evidence="3" id="KW-0813">Transport</keyword>
<feature type="transmembrane region" description="Helical" evidence="8">
    <location>
        <begin position="48"/>
        <end position="69"/>
    </location>
</feature>
<evidence type="ECO:0000256" key="3">
    <source>
        <dbReference type="ARBA" id="ARBA00022448"/>
    </source>
</evidence>
<evidence type="ECO:0000256" key="5">
    <source>
        <dbReference type="ARBA" id="ARBA00022692"/>
    </source>
</evidence>
<feature type="transmembrane region" description="Helical" evidence="8">
    <location>
        <begin position="343"/>
        <end position="363"/>
    </location>
</feature>